<feature type="domain" description="HTH marR-type" evidence="1">
    <location>
        <begin position="7"/>
        <end position="140"/>
    </location>
</feature>
<dbReference type="PANTHER" id="PTHR33164">
    <property type="entry name" value="TRANSCRIPTIONAL REGULATOR, MARR FAMILY"/>
    <property type="match status" value="1"/>
</dbReference>
<dbReference type="SUPFAM" id="SSF46785">
    <property type="entry name" value="Winged helix' DNA-binding domain"/>
    <property type="match status" value="1"/>
</dbReference>
<dbReference type="SMART" id="SM00347">
    <property type="entry name" value="HTH_MARR"/>
    <property type="match status" value="1"/>
</dbReference>
<organism evidence="2 3">
    <name type="scientific">Saccharopolyspora shandongensis</name>
    <dbReference type="NCBI Taxonomy" id="418495"/>
    <lineage>
        <taxon>Bacteria</taxon>
        <taxon>Bacillati</taxon>
        <taxon>Actinomycetota</taxon>
        <taxon>Actinomycetes</taxon>
        <taxon>Pseudonocardiales</taxon>
        <taxon>Pseudonocardiaceae</taxon>
        <taxon>Saccharopolyspora</taxon>
    </lineage>
</organism>
<keyword evidence="2" id="KW-0238">DNA-binding</keyword>
<dbReference type="InterPro" id="IPR036390">
    <property type="entry name" value="WH_DNA-bd_sf"/>
</dbReference>
<dbReference type="EMBL" id="FNOK01000027">
    <property type="protein sequence ID" value="SDY47442.1"/>
    <property type="molecule type" value="Genomic_DNA"/>
</dbReference>
<proteinExistence type="predicted"/>
<evidence type="ECO:0000313" key="2">
    <source>
        <dbReference type="EMBL" id="SDY47442.1"/>
    </source>
</evidence>
<dbReference type="InterPro" id="IPR000835">
    <property type="entry name" value="HTH_MarR-typ"/>
</dbReference>
<dbReference type="PROSITE" id="PS50995">
    <property type="entry name" value="HTH_MARR_2"/>
    <property type="match status" value="1"/>
</dbReference>
<accession>A0A1H3K5G5</accession>
<protein>
    <submittedName>
        <fullName evidence="2">DNA-binding transcriptional regulator, MarR family</fullName>
    </submittedName>
</protein>
<dbReference type="Pfam" id="PF01047">
    <property type="entry name" value="MarR"/>
    <property type="match status" value="1"/>
</dbReference>
<dbReference type="InterPro" id="IPR036388">
    <property type="entry name" value="WH-like_DNA-bd_sf"/>
</dbReference>
<dbReference type="GO" id="GO:0003700">
    <property type="term" value="F:DNA-binding transcription factor activity"/>
    <property type="evidence" value="ECO:0007669"/>
    <property type="project" value="InterPro"/>
</dbReference>
<dbReference type="RefSeq" id="WP_093270062.1">
    <property type="nucleotide sequence ID" value="NZ_FNOK01000027.1"/>
</dbReference>
<evidence type="ECO:0000313" key="3">
    <source>
        <dbReference type="Proteomes" id="UP000199529"/>
    </source>
</evidence>
<gene>
    <name evidence="2" type="ORF">SAMN05216215_102772</name>
</gene>
<keyword evidence="3" id="KW-1185">Reference proteome</keyword>
<dbReference type="InterPro" id="IPR039422">
    <property type="entry name" value="MarR/SlyA-like"/>
</dbReference>
<dbReference type="STRING" id="418495.SAMN05216215_102772"/>
<dbReference type="PRINTS" id="PR00598">
    <property type="entry name" value="HTHMARR"/>
</dbReference>
<name>A0A1H3K5G5_9PSEU</name>
<dbReference type="PANTHER" id="PTHR33164:SF103">
    <property type="entry name" value="REGULATORY PROTEIN MARR"/>
    <property type="match status" value="1"/>
</dbReference>
<reference evidence="3" key="1">
    <citation type="submission" date="2016-10" db="EMBL/GenBank/DDBJ databases">
        <authorList>
            <person name="Varghese N."/>
            <person name="Submissions S."/>
        </authorList>
    </citation>
    <scope>NUCLEOTIDE SEQUENCE [LARGE SCALE GENOMIC DNA]</scope>
    <source>
        <strain evidence="3">CGMCC 4.3530</strain>
    </source>
</reference>
<dbReference type="GO" id="GO:0006950">
    <property type="term" value="P:response to stress"/>
    <property type="evidence" value="ECO:0007669"/>
    <property type="project" value="TreeGrafter"/>
</dbReference>
<dbReference type="OrthoDB" id="4807076at2"/>
<dbReference type="GO" id="GO:0003677">
    <property type="term" value="F:DNA binding"/>
    <property type="evidence" value="ECO:0007669"/>
    <property type="project" value="UniProtKB-KW"/>
</dbReference>
<evidence type="ECO:0000259" key="1">
    <source>
        <dbReference type="PROSITE" id="PS50995"/>
    </source>
</evidence>
<dbReference type="AlphaFoldDB" id="A0A1H3K5G5"/>
<sequence>MDAGGEEERLGALFLRLAKSAHVLQRRGAGDLGLTPAQARALFVLGRCETPPRMAELAERLHVVPRAVTPIVDALEEAGLLRREVDPGNRRSTLLELTPEGRKMCKRLTELRARAAGELFAPLTAEQRRTLLELLEKVDQTSVGWYGAAN</sequence>
<dbReference type="Gene3D" id="1.10.10.10">
    <property type="entry name" value="Winged helix-like DNA-binding domain superfamily/Winged helix DNA-binding domain"/>
    <property type="match status" value="1"/>
</dbReference>
<dbReference type="Proteomes" id="UP000199529">
    <property type="component" value="Unassembled WGS sequence"/>
</dbReference>